<dbReference type="Gene3D" id="1.10.630.10">
    <property type="entry name" value="Cytochrome P450"/>
    <property type="match status" value="1"/>
</dbReference>
<evidence type="ECO:0000313" key="11">
    <source>
        <dbReference type="EMBL" id="KAG9449935.1"/>
    </source>
</evidence>
<feature type="transmembrane region" description="Helical" evidence="10">
    <location>
        <begin position="6"/>
        <end position="25"/>
    </location>
</feature>
<dbReference type="PANTHER" id="PTHR47955:SF8">
    <property type="entry name" value="CYTOCHROME P450 71D11-LIKE"/>
    <property type="match status" value="1"/>
</dbReference>
<keyword evidence="10" id="KW-0812">Transmembrane</keyword>
<dbReference type="AlphaFoldDB" id="A0AAV7EP94"/>
<comment type="caution">
    <text evidence="11">The sequence shown here is derived from an EMBL/GenBank/DDBJ whole genome shotgun (WGS) entry which is preliminary data.</text>
</comment>
<dbReference type="Pfam" id="PF00067">
    <property type="entry name" value="p450"/>
    <property type="match status" value="1"/>
</dbReference>
<evidence type="ECO:0000256" key="6">
    <source>
        <dbReference type="ARBA" id="ARBA00023004"/>
    </source>
</evidence>
<dbReference type="InterPro" id="IPR002401">
    <property type="entry name" value="Cyt_P450_E_grp-I"/>
</dbReference>
<keyword evidence="12" id="KW-1185">Reference proteome</keyword>
<name>A0AAV7EP94_ARIFI</name>
<keyword evidence="5 9" id="KW-0560">Oxidoreductase</keyword>
<protein>
    <recommendedName>
        <fullName evidence="13">Cytochrome P450</fullName>
    </recommendedName>
</protein>
<keyword evidence="4 8" id="KW-0479">Metal-binding</keyword>
<gene>
    <name evidence="11" type="ORF">H6P81_009900</name>
</gene>
<accession>A0AAV7EP94</accession>
<evidence type="ECO:0000256" key="3">
    <source>
        <dbReference type="ARBA" id="ARBA00022617"/>
    </source>
</evidence>
<dbReference type="InterPro" id="IPR036396">
    <property type="entry name" value="Cyt_P450_sf"/>
</dbReference>
<dbReference type="SUPFAM" id="SSF48264">
    <property type="entry name" value="Cytochrome P450"/>
    <property type="match status" value="1"/>
</dbReference>
<evidence type="ECO:0000256" key="4">
    <source>
        <dbReference type="ARBA" id="ARBA00022723"/>
    </source>
</evidence>
<dbReference type="InterPro" id="IPR001128">
    <property type="entry name" value="Cyt_P450"/>
</dbReference>
<dbReference type="GO" id="GO:0004497">
    <property type="term" value="F:monooxygenase activity"/>
    <property type="evidence" value="ECO:0007669"/>
    <property type="project" value="UniProtKB-KW"/>
</dbReference>
<dbReference type="PANTHER" id="PTHR47955">
    <property type="entry name" value="CYTOCHROME P450 FAMILY 71 PROTEIN"/>
    <property type="match status" value="1"/>
</dbReference>
<dbReference type="InterPro" id="IPR017972">
    <property type="entry name" value="Cyt_P450_CS"/>
</dbReference>
<evidence type="ECO:0008006" key="13">
    <source>
        <dbReference type="Google" id="ProtNLM"/>
    </source>
</evidence>
<keyword evidence="7 9" id="KW-0503">Monooxygenase</keyword>
<dbReference type="EMBL" id="JAINDJ010000004">
    <property type="protein sequence ID" value="KAG9449935.1"/>
    <property type="molecule type" value="Genomic_DNA"/>
</dbReference>
<dbReference type="CDD" id="cd11072">
    <property type="entry name" value="CYP71-like"/>
    <property type="match status" value="1"/>
</dbReference>
<keyword evidence="6 8" id="KW-0408">Iron</keyword>
<sequence length="522" mass="59289">MDLQYLSSPIFLTLLLPLILFMMLLKKKKKKKKAESETQKLPPGPWKLPVIGSIHHLVGGGSLPHHTLRDLAKRHGPLMHLQMGEVPLVVASTPKTAKEIMKTHDLSFATRPEMRAAELATYGFTDVAFAPYGPYWRQMRKICMLELLTVKRVDSFSSIRKEEVLTLLSSIASSCNSPVNLTRKFYFLTNSVVTRAAFGAKSHYHDLFLSAMKDAMRYVNGFGVVDLFPSSKLLLWISGMKAKLKKNHKKLDHVLNHILEESRLRHNLIKKRDQVIHGDEEFEENLVDILLRLQQHENLEVPITDNNIKAIVLDMFTAGTETSATILGWAMSELMRNPRVMTKAQKEVRDVLRGKDNKVTEADIQQLPYLKLIVKETMRLHPPLPLLLPRENREKCQVLGYELPTHTKVIVNVWAIGRDPLYWGDDAETFKPERFADSSIDYKGTNFEFLPFGAGRRMCPGVAFGIASVELPLALLLYHFNWELPHGMGPENLDMTEDFGASVGRKSELYLVPNLCIPLPPK</sequence>
<evidence type="ECO:0000256" key="8">
    <source>
        <dbReference type="PIRSR" id="PIRSR602401-1"/>
    </source>
</evidence>
<organism evidence="11 12">
    <name type="scientific">Aristolochia fimbriata</name>
    <name type="common">White veined hardy Dutchman's pipe vine</name>
    <dbReference type="NCBI Taxonomy" id="158543"/>
    <lineage>
        <taxon>Eukaryota</taxon>
        <taxon>Viridiplantae</taxon>
        <taxon>Streptophyta</taxon>
        <taxon>Embryophyta</taxon>
        <taxon>Tracheophyta</taxon>
        <taxon>Spermatophyta</taxon>
        <taxon>Magnoliopsida</taxon>
        <taxon>Magnoliidae</taxon>
        <taxon>Piperales</taxon>
        <taxon>Aristolochiaceae</taxon>
        <taxon>Aristolochia</taxon>
    </lineage>
</organism>
<keyword evidence="10" id="KW-0472">Membrane</keyword>
<reference evidence="11 12" key="1">
    <citation type="submission" date="2021-07" db="EMBL/GenBank/DDBJ databases">
        <title>The Aristolochia fimbriata genome: insights into angiosperm evolution, floral development and chemical biosynthesis.</title>
        <authorList>
            <person name="Jiao Y."/>
        </authorList>
    </citation>
    <scope>NUCLEOTIDE SEQUENCE [LARGE SCALE GENOMIC DNA]</scope>
    <source>
        <strain evidence="11">IBCAS-2021</strain>
        <tissue evidence="11">Leaf</tissue>
    </source>
</reference>
<evidence type="ECO:0000256" key="5">
    <source>
        <dbReference type="ARBA" id="ARBA00023002"/>
    </source>
</evidence>
<dbReference type="Proteomes" id="UP000825729">
    <property type="component" value="Unassembled WGS sequence"/>
</dbReference>
<evidence type="ECO:0000256" key="9">
    <source>
        <dbReference type="RuleBase" id="RU000461"/>
    </source>
</evidence>
<dbReference type="PRINTS" id="PR00385">
    <property type="entry name" value="P450"/>
</dbReference>
<dbReference type="PROSITE" id="PS00086">
    <property type="entry name" value="CYTOCHROME_P450"/>
    <property type="match status" value="1"/>
</dbReference>
<dbReference type="PRINTS" id="PR00463">
    <property type="entry name" value="EP450I"/>
</dbReference>
<evidence type="ECO:0000256" key="1">
    <source>
        <dbReference type="ARBA" id="ARBA00001971"/>
    </source>
</evidence>
<dbReference type="GO" id="GO:0016705">
    <property type="term" value="F:oxidoreductase activity, acting on paired donors, with incorporation or reduction of molecular oxygen"/>
    <property type="evidence" value="ECO:0007669"/>
    <property type="project" value="InterPro"/>
</dbReference>
<comment type="similarity">
    <text evidence="2 9">Belongs to the cytochrome P450 family.</text>
</comment>
<evidence type="ECO:0000256" key="2">
    <source>
        <dbReference type="ARBA" id="ARBA00010617"/>
    </source>
</evidence>
<proteinExistence type="inferred from homology"/>
<evidence type="ECO:0000256" key="7">
    <source>
        <dbReference type="ARBA" id="ARBA00023033"/>
    </source>
</evidence>
<keyword evidence="3 8" id="KW-0349">Heme</keyword>
<dbReference type="FunFam" id="1.10.630.10:FF:000008">
    <property type="entry name" value="Cytochrome P450 71D8"/>
    <property type="match status" value="1"/>
</dbReference>
<keyword evidence="10" id="KW-1133">Transmembrane helix</keyword>
<evidence type="ECO:0000313" key="12">
    <source>
        <dbReference type="Proteomes" id="UP000825729"/>
    </source>
</evidence>
<evidence type="ECO:0000256" key="10">
    <source>
        <dbReference type="SAM" id="Phobius"/>
    </source>
</evidence>
<feature type="binding site" description="axial binding residue" evidence="8">
    <location>
        <position position="459"/>
    </location>
    <ligand>
        <name>heme</name>
        <dbReference type="ChEBI" id="CHEBI:30413"/>
    </ligand>
    <ligandPart>
        <name>Fe</name>
        <dbReference type="ChEBI" id="CHEBI:18248"/>
    </ligandPart>
</feature>
<dbReference type="GO" id="GO:0005506">
    <property type="term" value="F:iron ion binding"/>
    <property type="evidence" value="ECO:0007669"/>
    <property type="project" value="InterPro"/>
</dbReference>
<comment type="cofactor">
    <cofactor evidence="1 8">
        <name>heme</name>
        <dbReference type="ChEBI" id="CHEBI:30413"/>
    </cofactor>
</comment>
<dbReference type="GO" id="GO:0020037">
    <property type="term" value="F:heme binding"/>
    <property type="evidence" value="ECO:0007669"/>
    <property type="project" value="InterPro"/>
</dbReference>